<dbReference type="OrthoDB" id="329477at2157"/>
<evidence type="ECO:0000256" key="3">
    <source>
        <dbReference type="ARBA" id="ARBA00022989"/>
    </source>
</evidence>
<gene>
    <name evidence="7" type="ORF">HAPAU_17030</name>
</gene>
<dbReference type="AlphaFoldDB" id="A0A151AG89"/>
<feature type="transmembrane region" description="Helical" evidence="5">
    <location>
        <begin position="6"/>
        <end position="26"/>
    </location>
</feature>
<evidence type="ECO:0000313" key="8">
    <source>
        <dbReference type="Proteomes" id="UP000075321"/>
    </source>
</evidence>
<evidence type="ECO:0000313" key="7">
    <source>
        <dbReference type="EMBL" id="KYH26604.1"/>
    </source>
</evidence>
<dbReference type="InterPro" id="IPR000326">
    <property type="entry name" value="PAP2/HPO"/>
</dbReference>
<dbReference type="PATRIC" id="fig|1008153.3.peg.1731"/>
<feature type="transmembrane region" description="Helical" evidence="5">
    <location>
        <begin position="104"/>
        <end position="127"/>
    </location>
</feature>
<dbReference type="Pfam" id="PF14378">
    <property type="entry name" value="PAP2_3"/>
    <property type="match status" value="1"/>
</dbReference>
<dbReference type="InterPro" id="IPR036938">
    <property type="entry name" value="PAP2/HPO_sf"/>
</dbReference>
<dbReference type="PANTHER" id="PTHR31310">
    <property type="match status" value="1"/>
</dbReference>
<name>A0A151AG89_9EURY</name>
<dbReference type="EMBL" id="LTAZ01000004">
    <property type="protein sequence ID" value="KYH26604.1"/>
    <property type="molecule type" value="Genomic_DNA"/>
</dbReference>
<accession>A0A151AG89</accession>
<protein>
    <submittedName>
        <fullName evidence="7">PAP2 superfamily protein</fullName>
    </submittedName>
</protein>
<keyword evidence="4 5" id="KW-0472">Membrane</keyword>
<feature type="domain" description="Phosphatidic acid phosphatase type 2/haloperoxidase" evidence="6">
    <location>
        <begin position="149"/>
        <end position="257"/>
    </location>
</feature>
<dbReference type="PANTHER" id="PTHR31310:SF7">
    <property type="entry name" value="PA-PHOSPHATASE RELATED-FAMILY PROTEIN DDB_G0268928"/>
    <property type="match status" value="1"/>
</dbReference>
<sequence length="282" mass="31501">MALELLTVLLSIVAVVSVLLVLGTILCIDRGQLRELRADLRTRLRLAAPAIGLLVVVLVINSLTRRTAQRLSWLIGFEITDQIYRLEGAFVAWVQTFQTTELTVYFSAVYVYGYVFLLVFPLLAYFALSEQRSLHELTVAYTANYAIGLVCYLLFVAYGPRNLGIAEQFMYDVYPSSRLLTSAVNTPTNVFPSLHTSLSVTVLLFAWRTREAYPRWLAIAAVLATSVVISTMYLGIHWLTDVIAGIGLASASYWIGVHGADRWRELVTGALPRITTTFRSRP</sequence>
<dbReference type="GO" id="GO:0016020">
    <property type="term" value="C:membrane"/>
    <property type="evidence" value="ECO:0007669"/>
    <property type="project" value="UniProtKB-SubCell"/>
</dbReference>
<evidence type="ECO:0000256" key="2">
    <source>
        <dbReference type="ARBA" id="ARBA00022692"/>
    </source>
</evidence>
<dbReference type="SMART" id="SM00014">
    <property type="entry name" value="acidPPc"/>
    <property type="match status" value="1"/>
</dbReference>
<keyword evidence="8" id="KW-1185">Reference proteome</keyword>
<dbReference type="InterPro" id="IPR026841">
    <property type="entry name" value="Aur1/Ipt1"/>
</dbReference>
<evidence type="ECO:0000256" key="4">
    <source>
        <dbReference type="ARBA" id="ARBA00023136"/>
    </source>
</evidence>
<dbReference type="Gene3D" id="1.20.144.10">
    <property type="entry name" value="Phosphatidic acid phosphatase type 2/haloperoxidase"/>
    <property type="match status" value="1"/>
</dbReference>
<reference evidence="7 8" key="1">
    <citation type="submission" date="2016-02" db="EMBL/GenBank/DDBJ databases">
        <title>Genome sequence of Halalkalicoccus paucihalophilus DSM 24557.</title>
        <authorList>
            <person name="Poehlein A."/>
            <person name="Daniel R."/>
        </authorList>
    </citation>
    <scope>NUCLEOTIDE SEQUENCE [LARGE SCALE GENOMIC DNA]</scope>
    <source>
        <strain evidence="7 8">DSM 24557</strain>
    </source>
</reference>
<comment type="caution">
    <text evidence="7">The sequence shown here is derived from an EMBL/GenBank/DDBJ whole genome shotgun (WGS) entry which is preliminary data.</text>
</comment>
<comment type="subcellular location">
    <subcellularLocation>
        <location evidence="1">Membrane</location>
        <topology evidence="1">Multi-pass membrane protein</topology>
    </subcellularLocation>
</comment>
<feature type="transmembrane region" description="Helical" evidence="5">
    <location>
        <begin position="46"/>
        <end position="64"/>
    </location>
</feature>
<evidence type="ECO:0000259" key="6">
    <source>
        <dbReference type="SMART" id="SM00014"/>
    </source>
</evidence>
<dbReference type="SUPFAM" id="SSF48317">
    <property type="entry name" value="Acid phosphatase/Vanadium-dependent haloperoxidase"/>
    <property type="match status" value="1"/>
</dbReference>
<dbReference type="InterPro" id="IPR052185">
    <property type="entry name" value="IPC_Synthase-Related"/>
</dbReference>
<dbReference type="RefSeq" id="WP_066381434.1">
    <property type="nucleotide sequence ID" value="NZ_LTAZ01000004.1"/>
</dbReference>
<keyword evidence="2 5" id="KW-0812">Transmembrane</keyword>
<keyword evidence="3 5" id="KW-1133">Transmembrane helix</keyword>
<evidence type="ECO:0000256" key="5">
    <source>
        <dbReference type="SAM" id="Phobius"/>
    </source>
</evidence>
<feature type="transmembrane region" description="Helical" evidence="5">
    <location>
        <begin position="216"/>
        <end position="236"/>
    </location>
</feature>
<dbReference type="CDD" id="cd03386">
    <property type="entry name" value="PAP2_Aur1_like"/>
    <property type="match status" value="1"/>
</dbReference>
<proteinExistence type="predicted"/>
<dbReference type="Proteomes" id="UP000075321">
    <property type="component" value="Unassembled WGS sequence"/>
</dbReference>
<organism evidence="7 8">
    <name type="scientific">Halalkalicoccus paucihalophilus</name>
    <dbReference type="NCBI Taxonomy" id="1008153"/>
    <lineage>
        <taxon>Archaea</taxon>
        <taxon>Methanobacteriati</taxon>
        <taxon>Methanobacteriota</taxon>
        <taxon>Stenosarchaea group</taxon>
        <taxon>Halobacteria</taxon>
        <taxon>Halobacteriales</taxon>
        <taxon>Halococcaceae</taxon>
        <taxon>Halalkalicoccus</taxon>
    </lineage>
</organism>
<evidence type="ECO:0000256" key="1">
    <source>
        <dbReference type="ARBA" id="ARBA00004141"/>
    </source>
</evidence>
<feature type="transmembrane region" description="Helical" evidence="5">
    <location>
        <begin position="139"/>
        <end position="158"/>
    </location>
</feature>